<evidence type="ECO:0000313" key="3">
    <source>
        <dbReference type="Proteomes" id="UP000774958"/>
    </source>
</evidence>
<dbReference type="PROSITE" id="PS51257">
    <property type="entry name" value="PROKAR_LIPOPROTEIN"/>
    <property type="match status" value="1"/>
</dbReference>
<dbReference type="SUPFAM" id="SSF55486">
    <property type="entry name" value="Metalloproteases ('zincins'), catalytic domain"/>
    <property type="match status" value="1"/>
</dbReference>
<comment type="caution">
    <text evidence="2">The sequence shown here is derived from an EMBL/GenBank/DDBJ whole genome shotgun (WGS) entry which is preliminary data.</text>
</comment>
<keyword evidence="3" id="KW-1185">Reference proteome</keyword>
<evidence type="ECO:0000259" key="1">
    <source>
        <dbReference type="Pfam" id="PF16313"/>
    </source>
</evidence>
<protein>
    <submittedName>
        <fullName evidence="2">Zinc-dependent metalloprotease</fullName>
    </submittedName>
</protein>
<keyword evidence="2" id="KW-0482">Metalloprotease</keyword>
<gene>
    <name evidence="2" type="ORF">LA374_15425</name>
</gene>
<dbReference type="Pfam" id="PF16313">
    <property type="entry name" value="DUF4953"/>
    <property type="match status" value="1"/>
</dbReference>
<dbReference type="PANTHER" id="PTHR38478">
    <property type="entry name" value="PEPTIDASE M1A AND M12B"/>
    <property type="match status" value="1"/>
</dbReference>
<keyword evidence="2" id="KW-0645">Protease</keyword>
<dbReference type="CDD" id="cd04276">
    <property type="entry name" value="ZnMc_MMP_like_2"/>
    <property type="match status" value="1"/>
</dbReference>
<accession>A0ABS7VFB6</accession>
<dbReference type="InterPro" id="IPR034032">
    <property type="entry name" value="Zn_MMP-like_bac"/>
</dbReference>
<dbReference type="PANTHER" id="PTHR38478:SF1">
    <property type="entry name" value="ZINC DEPENDENT METALLOPROTEASE DOMAIN LIPOPROTEIN"/>
    <property type="match status" value="1"/>
</dbReference>
<reference evidence="2 3" key="1">
    <citation type="submission" date="2021-09" db="EMBL/GenBank/DDBJ databases">
        <title>Aeromonas schubertii isolated from Asian sea bass.</title>
        <authorList>
            <person name="Pinpimai K."/>
        </authorList>
    </citation>
    <scope>NUCLEOTIDE SEQUENCE [LARGE SCALE GENOMIC DNA]</scope>
    <source>
        <strain evidence="2 3">CHULA2021a</strain>
    </source>
</reference>
<sequence>MFRQTLIAASVSMLLLGCGAGDEPYKEVPKAAEQQAWRAFDTGELWLYVPSTADAPRYASNMDPFFQGDEKVVRLQFVEEGLRVVQVDRDTTAAGQPPRWNDVAPVLTIPGDYRDYRCAEDAYGECTRKEEENTDKNVTWDKKAFFHPVFKDLKGHEINTIDLWYNNDSISETADPRVVRWEMDAEKGVINVELERTFTVQRNALDDYYNQSLSDLSFTTSFYYSLVKLDKIASPGYKPIRYAPDDESEFGFFTSEFDKLDAQGSATDGSKRAYLNRFNPGKATIDYYLSDTFFKPENKLFLDVTLDSVRHINQSLAGTGVPPLNIVNPSAPAGRQVGDLRVSMINLIDRPLANGLLGYGPSVANPLTGEIVKAHVNQYSGVIKTAVPRVWNDLARRFNRQELKADGIMSGIDFAKLADPANAMKASVDLSEQQVAQVEKSFTQQPLRKEQATLGITQTTQDSDLKTLAKANAERLKRWSENNAFGEEAIWVSATSKGLVSGIDYQDASLYEDDAKTRMKKWKALDEGQRERISTAISAHMYRSTLVHELGHNLGLRHNFAGSRDKKNFYSPEEAKSLGLQHVPAYSSIMDYAASEFDELPIFGPYDRAALRFAYARQLEVPYGEAPKDGEGKPTGPRPAVLLPLDELDLAYLNSNPAVNYGQLNAVKTLLDKGELLSSWQSLDNSFQEQLKKGSLARKPYDFCTDGNVSLNSNCKRFDEGTNLAEIMAFRRQNYVDSYERRNTRLDKQEFWDNTLMGYTVGRLNEFSEVRDFIEDFERIDTIFRNAYGSGDEKPGEFLSSIVTSPRFCNPSAAAPTDAWFCAYGRAAMDAADFMLDVIARPDKVCEVQDSSGNISQLPLTKLYGEVKYDMPAGQSLPMSCFAPGFGDALAKHDKGYKVLSETRDGVPLDSVSPNDPNHPFSNERDVLGAWPDKLLAMKFLVSRDTRRWTENGDALALIDLPMVESRLKAQIRAMVLGEALPEQPVFVDKDGRQVFPFSPYRWDSKRTLEGLNPSLATLANYFDLDATSNARLNKAMLSQILKWGQTGDSLQKESARRLVDYISLPLAADDQPALRTLDYKGRKFTFGNGNVLAWDSTNLLFDRATNQGIKTLFDTINLPAYALRLRAVYGDVLTNPNIRNLFSGEQRVAMAKAAITLDKAMLDKLSAAWLNGKPYGAALGELTVSATGYKLGSGPTYTDSQLQQAWATFDGIGRAIKQEFWGEVVGWLPQWSEQIRAHASNSALSTDERTFWRGERALIAFVLAQTSNQSMLDKLTDPLESIPATTRNNVNVSIYVKN</sequence>
<dbReference type="RefSeq" id="WP_224163352.1">
    <property type="nucleotide sequence ID" value="NZ_JAIRBT010000023.1"/>
</dbReference>
<dbReference type="Gene3D" id="3.40.390.10">
    <property type="entry name" value="Collagenase (Catalytic Domain)"/>
    <property type="match status" value="1"/>
</dbReference>
<organism evidence="2 3">
    <name type="scientific">Aeromonas schubertii</name>
    <dbReference type="NCBI Taxonomy" id="652"/>
    <lineage>
        <taxon>Bacteria</taxon>
        <taxon>Pseudomonadati</taxon>
        <taxon>Pseudomonadota</taxon>
        <taxon>Gammaproteobacteria</taxon>
        <taxon>Aeromonadales</taxon>
        <taxon>Aeromonadaceae</taxon>
        <taxon>Aeromonas</taxon>
    </lineage>
</organism>
<dbReference type="EMBL" id="JAIRBT010000023">
    <property type="protein sequence ID" value="MBZ6067589.1"/>
    <property type="molecule type" value="Genomic_DNA"/>
</dbReference>
<feature type="domain" description="EcxA zinc-binding" evidence="1">
    <location>
        <begin position="537"/>
        <end position="617"/>
    </location>
</feature>
<dbReference type="InterPro" id="IPR024079">
    <property type="entry name" value="MetalloPept_cat_dom_sf"/>
</dbReference>
<keyword evidence="2" id="KW-0378">Hydrolase</keyword>
<name>A0ABS7VFB6_9GAMM</name>
<dbReference type="GO" id="GO:0008237">
    <property type="term" value="F:metallopeptidase activity"/>
    <property type="evidence" value="ECO:0007669"/>
    <property type="project" value="UniProtKB-KW"/>
</dbReference>
<proteinExistence type="predicted"/>
<dbReference type="InterPro" id="IPR032534">
    <property type="entry name" value="EcxA_zinc-bd"/>
</dbReference>
<dbReference type="Proteomes" id="UP000774958">
    <property type="component" value="Unassembled WGS sequence"/>
</dbReference>
<evidence type="ECO:0000313" key="2">
    <source>
        <dbReference type="EMBL" id="MBZ6067589.1"/>
    </source>
</evidence>